<name>A0A2C9WN91_MANES</name>
<sequence length="35" mass="4099">MKARVKISTYKYIHKRKKLISVTGNTAENQSFLPF</sequence>
<dbReference type="AlphaFoldDB" id="A0A2C9WN91"/>
<accession>A0A2C9WN91</accession>
<protein>
    <submittedName>
        <fullName evidence="1">Uncharacterized protein</fullName>
    </submittedName>
</protein>
<gene>
    <name evidence="1" type="ORF">MANES_01G224700</name>
</gene>
<evidence type="ECO:0000313" key="1">
    <source>
        <dbReference type="EMBL" id="OAY61888.1"/>
    </source>
</evidence>
<organism evidence="1">
    <name type="scientific">Manihot esculenta</name>
    <name type="common">Cassava</name>
    <name type="synonym">Jatropha manihot</name>
    <dbReference type="NCBI Taxonomy" id="3983"/>
    <lineage>
        <taxon>Eukaryota</taxon>
        <taxon>Viridiplantae</taxon>
        <taxon>Streptophyta</taxon>
        <taxon>Embryophyta</taxon>
        <taxon>Tracheophyta</taxon>
        <taxon>Spermatophyta</taxon>
        <taxon>Magnoliopsida</taxon>
        <taxon>eudicotyledons</taxon>
        <taxon>Gunneridae</taxon>
        <taxon>Pentapetalae</taxon>
        <taxon>rosids</taxon>
        <taxon>fabids</taxon>
        <taxon>Malpighiales</taxon>
        <taxon>Euphorbiaceae</taxon>
        <taxon>Crotonoideae</taxon>
        <taxon>Manihoteae</taxon>
        <taxon>Manihot</taxon>
    </lineage>
</organism>
<proteinExistence type="predicted"/>
<dbReference type="EMBL" id="CM004387">
    <property type="protein sequence ID" value="OAY61888.1"/>
    <property type="molecule type" value="Genomic_DNA"/>
</dbReference>
<reference evidence="1" key="1">
    <citation type="submission" date="2016-02" db="EMBL/GenBank/DDBJ databases">
        <title>WGS assembly of Manihot esculenta.</title>
        <authorList>
            <person name="Bredeson J.V."/>
            <person name="Prochnik S.E."/>
            <person name="Lyons J.B."/>
            <person name="Schmutz J."/>
            <person name="Grimwood J."/>
            <person name="Vrebalov J."/>
            <person name="Bart R.S."/>
            <person name="Amuge T."/>
            <person name="Ferguson M.E."/>
            <person name="Green R."/>
            <person name="Putnam N."/>
            <person name="Stites J."/>
            <person name="Rounsley S."/>
            <person name="Rokhsar D.S."/>
        </authorList>
    </citation>
    <scope>NUCLEOTIDE SEQUENCE [LARGE SCALE GENOMIC DNA]</scope>
    <source>
        <tissue evidence="1">Leaf</tissue>
    </source>
</reference>